<keyword evidence="8" id="KW-1064">Adaptive immunity</keyword>
<evidence type="ECO:0000256" key="2">
    <source>
        <dbReference type="ARBA" id="ARBA00021525"/>
    </source>
</evidence>
<dbReference type="GO" id="GO:0009897">
    <property type="term" value="C:external side of plasma membrane"/>
    <property type="evidence" value="ECO:0007669"/>
    <property type="project" value="TreeGrafter"/>
</dbReference>
<keyword evidence="10" id="KW-0564">Palmitate</keyword>
<dbReference type="PANTHER" id="PTHR10441:SF2">
    <property type="entry name" value="T-CELL SURFACE GLYCOPROTEIN CD8 ALPHA CHAIN"/>
    <property type="match status" value="1"/>
</dbReference>
<keyword evidence="12" id="KW-0325">Glycoprotein</keyword>
<dbReference type="RefSeq" id="XP_012890979.1">
    <property type="nucleotide sequence ID" value="XM_013035525.1"/>
</dbReference>
<evidence type="ECO:0000259" key="16">
    <source>
        <dbReference type="PROSITE" id="PS50835"/>
    </source>
</evidence>
<accession>A0A1S3GRS0</accession>
<dbReference type="GO" id="GO:0002456">
    <property type="term" value="P:T cell mediated immunity"/>
    <property type="evidence" value="ECO:0007669"/>
    <property type="project" value="TreeGrafter"/>
</dbReference>
<dbReference type="Proteomes" id="UP000081671">
    <property type="component" value="Unplaced"/>
</dbReference>
<dbReference type="SUPFAM" id="SSF48726">
    <property type="entry name" value="Immunoglobulin"/>
    <property type="match status" value="1"/>
</dbReference>
<evidence type="ECO:0000256" key="1">
    <source>
        <dbReference type="ARBA" id="ARBA00004251"/>
    </source>
</evidence>
<dbReference type="SMART" id="SM00406">
    <property type="entry name" value="IGv"/>
    <property type="match status" value="1"/>
</dbReference>
<dbReference type="InterPro" id="IPR015468">
    <property type="entry name" value="CD8_asu"/>
</dbReference>
<dbReference type="GeneID" id="106000277"/>
<name>A0A1S3GRS0_DIPOR</name>
<evidence type="ECO:0000256" key="11">
    <source>
        <dbReference type="ARBA" id="ARBA00023157"/>
    </source>
</evidence>
<evidence type="ECO:0000256" key="4">
    <source>
        <dbReference type="ARBA" id="ARBA00022692"/>
    </source>
</evidence>
<dbReference type="OrthoDB" id="9906515at2759"/>
<dbReference type="FunCoup" id="A0A1S3GRS0">
    <property type="interactions" value="364"/>
</dbReference>
<keyword evidence="3" id="KW-1003">Cell membrane</keyword>
<evidence type="ECO:0000256" key="10">
    <source>
        <dbReference type="ARBA" id="ARBA00023139"/>
    </source>
</evidence>
<dbReference type="InterPro" id="IPR013106">
    <property type="entry name" value="Ig_V-set"/>
</dbReference>
<sequence length="251" mass="27788">MPLLIPKPQSKHHSAMASQGITWLLSLALLLYAAVAQRSQFRMKPQTLVAEPGKKMELCCEVVVSSPPVGCSWLYQPPGRGASPTFLLYLSSTRTTLADRLDRRFSGTKNKNSYTLTVSEFRPEDQGYYFCSFLDSGMVFFSPWVPVFLPVITTTPAPRPPTPAPPTSSLPVSRSPEICGPRAGGGTVDTRWLDFSCDIRIWVSLAGLCAVLLLSLVVTVICYHRNRRRVCKCPRPLVRQGGKPSPSERYI</sequence>
<protein>
    <recommendedName>
        <fullName evidence="2">T-cell surface glycoprotein CD8 alpha chain</fullName>
    </recommendedName>
</protein>
<comment type="subcellular location">
    <subcellularLocation>
        <location evidence="1">Cell membrane</location>
        <topology evidence="1">Single-pass type I membrane protein</topology>
    </subcellularLocation>
</comment>
<keyword evidence="13" id="KW-0449">Lipoprotein</keyword>
<keyword evidence="7 15" id="KW-1133">Transmembrane helix</keyword>
<evidence type="ECO:0000256" key="13">
    <source>
        <dbReference type="ARBA" id="ARBA00023288"/>
    </source>
</evidence>
<evidence type="ECO:0000256" key="5">
    <source>
        <dbReference type="ARBA" id="ARBA00022729"/>
    </source>
</evidence>
<evidence type="ECO:0000256" key="7">
    <source>
        <dbReference type="ARBA" id="ARBA00022989"/>
    </source>
</evidence>
<gene>
    <name evidence="18" type="primary">Cd8a</name>
</gene>
<organism evidence="17 18">
    <name type="scientific">Dipodomys ordii</name>
    <name type="common">Ord's kangaroo rat</name>
    <dbReference type="NCBI Taxonomy" id="10020"/>
    <lineage>
        <taxon>Eukaryota</taxon>
        <taxon>Metazoa</taxon>
        <taxon>Chordata</taxon>
        <taxon>Craniata</taxon>
        <taxon>Vertebrata</taxon>
        <taxon>Euteleostomi</taxon>
        <taxon>Mammalia</taxon>
        <taxon>Eutheria</taxon>
        <taxon>Euarchontoglires</taxon>
        <taxon>Glires</taxon>
        <taxon>Rodentia</taxon>
        <taxon>Castorimorpha</taxon>
        <taxon>Heteromyidae</taxon>
        <taxon>Dipodomyinae</taxon>
        <taxon>Dipodomys</taxon>
    </lineage>
</organism>
<evidence type="ECO:0000256" key="3">
    <source>
        <dbReference type="ARBA" id="ARBA00022475"/>
    </source>
</evidence>
<evidence type="ECO:0000256" key="15">
    <source>
        <dbReference type="SAM" id="Phobius"/>
    </source>
</evidence>
<evidence type="ECO:0000256" key="12">
    <source>
        <dbReference type="ARBA" id="ARBA00023180"/>
    </source>
</evidence>
<proteinExistence type="predicted"/>
<dbReference type="InterPro" id="IPR036179">
    <property type="entry name" value="Ig-like_dom_sf"/>
</dbReference>
<keyword evidence="14" id="KW-0393">Immunoglobulin domain</keyword>
<keyword evidence="6" id="KW-0391">Immunity</keyword>
<dbReference type="InParanoid" id="A0A1S3GRS0"/>
<evidence type="ECO:0000313" key="17">
    <source>
        <dbReference type="Proteomes" id="UP000081671"/>
    </source>
</evidence>
<keyword evidence="17" id="KW-1185">Reference proteome</keyword>
<keyword evidence="11" id="KW-1015">Disulfide bond</keyword>
<dbReference type="InterPro" id="IPR007110">
    <property type="entry name" value="Ig-like_dom"/>
</dbReference>
<dbReference type="InterPro" id="IPR013783">
    <property type="entry name" value="Ig-like_fold"/>
</dbReference>
<dbReference type="AlphaFoldDB" id="A0A1S3GRS0"/>
<evidence type="ECO:0000256" key="8">
    <source>
        <dbReference type="ARBA" id="ARBA00023130"/>
    </source>
</evidence>
<keyword evidence="9 15" id="KW-0472">Membrane</keyword>
<evidence type="ECO:0000256" key="14">
    <source>
        <dbReference type="ARBA" id="ARBA00023319"/>
    </source>
</evidence>
<dbReference type="Gene3D" id="2.60.40.10">
    <property type="entry name" value="Immunoglobulins"/>
    <property type="match status" value="1"/>
</dbReference>
<evidence type="ECO:0000256" key="6">
    <source>
        <dbReference type="ARBA" id="ARBA00022859"/>
    </source>
</evidence>
<dbReference type="GO" id="GO:0007166">
    <property type="term" value="P:cell surface receptor signaling pathway"/>
    <property type="evidence" value="ECO:0007669"/>
    <property type="project" value="TreeGrafter"/>
</dbReference>
<dbReference type="KEGG" id="dord:106000277"/>
<feature type="domain" description="Ig-like" evidence="16">
    <location>
        <begin position="39"/>
        <end position="131"/>
    </location>
</feature>
<dbReference type="PANTHER" id="PTHR10441">
    <property type="entry name" value="CD8 ALPHA CHAIN"/>
    <property type="match status" value="1"/>
</dbReference>
<reference evidence="18" key="1">
    <citation type="submission" date="2025-08" db="UniProtKB">
        <authorList>
            <consortium name="RefSeq"/>
        </authorList>
    </citation>
    <scope>IDENTIFICATION</scope>
    <source>
        <tissue evidence="18">Kidney</tissue>
    </source>
</reference>
<keyword evidence="5" id="KW-0732">Signal</keyword>
<dbReference type="PROSITE" id="PS50835">
    <property type="entry name" value="IG_LIKE"/>
    <property type="match status" value="1"/>
</dbReference>
<dbReference type="CTD" id="925"/>
<feature type="transmembrane region" description="Helical" evidence="15">
    <location>
        <begin position="201"/>
        <end position="223"/>
    </location>
</feature>
<keyword evidence="4 15" id="KW-0812">Transmembrane</keyword>
<dbReference type="GO" id="GO:0045065">
    <property type="term" value="P:cytotoxic T cell differentiation"/>
    <property type="evidence" value="ECO:0007669"/>
    <property type="project" value="TreeGrafter"/>
</dbReference>
<evidence type="ECO:0000313" key="18">
    <source>
        <dbReference type="RefSeq" id="XP_012890979.1"/>
    </source>
</evidence>
<dbReference type="SMART" id="SM00409">
    <property type="entry name" value="IG"/>
    <property type="match status" value="1"/>
</dbReference>
<dbReference type="InterPro" id="IPR003599">
    <property type="entry name" value="Ig_sub"/>
</dbReference>
<evidence type="ECO:0000256" key="9">
    <source>
        <dbReference type="ARBA" id="ARBA00023136"/>
    </source>
</evidence>
<dbReference type="Pfam" id="PF07686">
    <property type="entry name" value="V-set"/>
    <property type="match status" value="1"/>
</dbReference>